<name>A0A1X4G8L9_9CYAN</name>
<evidence type="ECO:0000256" key="1">
    <source>
        <dbReference type="ARBA" id="ARBA00010928"/>
    </source>
</evidence>
<feature type="domain" description="Gfo/Idh/MocA-like oxidoreductase C-terminal" evidence="4">
    <location>
        <begin position="134"/>
        <end position="356"/>
    </location>
</feature>
<dbReference type="PANTHER" id="PTHR43818:SF11">
    <property type="entry name" value="BCDNA.GH03377"/>
    <property type="match status" value="1"/>
</dbReference>
<dbReference type="Pfam" id="PF02894">
    <property type="entry name" value="GFO_IDH_MocA_C"/>
    <property type="match status" value="1"/>
</dbReference>
<evidence type="ECO:0000313" key="5">
    <source>
        <dbReference type="EMBL" id="OSO92902.1"/>
    </source>
</evidence>
<evidence type="ECO:0000313" key="6">
    <source>
        <dbReference type="Proteomes" id="UP000192997"/>
    </source>
</evidence>
<dbReference type="SUPFAM" id="SSF55347">
    <property type="entry name" value="Glyceraldehyde-3-phosphate dehydrogenase-like, C-terminal domain"/>
    <property type="match status" value="1"/>
</dbReference>
<feature type="domain" description="Gfo/Idh/MocA-like oxidoreductase N-terminal" evidence="3">
    <location>
        <begin position="2"/>
        <end position="121"/>
    </location>
</feature>
<dbReference type="EMBL" id="NBYN01000031">
    <property type="protein sequence ID" value="OSO92902.1"/>
    <property type="molecule type" value="Genomic_DNA"/>
</dbReference>
<reference evidence="6" key="1">
    <citation type="submission" date="2017-04" db="EMBL/GenBank/DDBJ databases">
        <authorList>
            <person name="Abreu V.A."/>
            <person name="Popin R.V."/>
            <person name="Rigonato J."/>
            <person name="Andreote A.P."/>
            <person name="Schaker P.C."/>
            <person name="Hoff-Risseti C."/>
            <person name="Alvarenga D.O."/>
            <person name="Varani A.M."/>
            <person name="Fiore M.F."/>
        </authorList>
    </citation>
    <scope>NUCLEOTIDE SEQUENCE [LARGE SCALE GENOMIC DNA]</scope>
    <source>
        <strain evidence="6">CENA303</strain>
    </source>
</reference>
<dbReference type="InterPro" id="IPR004104">
    <property type="entry name" value="Gfo/Idh/MocA-like_OxRdtase_C"/>
</dbReference>
<dbReference type="SUPFAM" id="SSF51735">
    <property type="entry name" value="NAD(P)-binding Rossmann-fold domains"/>
    <property type="match status" value="1"/>
</dbReference>
<dbReference type="InterPro" id="IPR000683">
    <property type="entry name" value="Gfo/Idh/MocA-like_OxRdtase_N"/>
</dbReference>
<evidence type="ECO:0000259" key="3">
    <source>
        <dbReference type="Pfam" id="PF01408"/>
    </source>
</evidence>
<organism evidence="5 6">
    <name type="scientific">Cylindrospermopsis raciborskii CENA303</name>
    <dbReference type="NCBI Taxonomy" id="1170769"/>
    <lineage>
        <taxon>Bacteria</taxon>
        <taxon>Bacillati</taxon>
        <taxon>Cyanobacteriota</taxon>
        <taxon>Cyanophyceae</taxon>
        <taxon>Nostocales</taxon>
        <taxon>Aphanizomenonaceae</taxon>
        <taxon>Cylindrospermopsis</taxon>
    </lineage>
</organism>
<proteinExistence type="inferred from homology"/>
<keyword evidence="2" id="KW-0560">Oxidoreductase</keyword>
<gene>
    <name evidence="5" type="ORF">B7O87_06550</name>
</gene>
<dbReference type="InterPro" id="IPR036291">
    <property type="entry name" value="NAD(P)-bd_dom_sf"/>
</dbReference>
<evidence type="ECO:0000259" key="4">
    <source>
        <dbReference type="Pfam" id="PF02894"/>
    </source>
</evidence>
<dbReference type="AlphaFoldDB" id="A0A1X4G8L9"/>
<dbReference type="GO" id="GO:0000166">
    <property type="term" value="F:nucleotide binding"/>
    <property type="evidence" value="ECO:0007669"/>
    <property type="project" value="InterPro"/>
</dbReference>
<dbReference type="PANTHER" id="PTHR43818">
    <property type="entry name" value="BCDNA.GH03377"/>
    <property type="match status" value="1"/>
</dbReference>
<dbReference type="Gene3D" id="3.40.50.720">
    <property type="entry name" value="NAD(P)-binding Rossmann-like Domain"/>
    <property type="match status" value="1"/>
</dbReference>
<comment type="similarity">
    <text evidence="1">Belongs to the Gfo/Idh/MocA family.</text>
</comment>
<dbReference type="GO" id="GO:0016491">
    <property type="term" value="F:oxidoreductase activity"/>
    <property type="evidence" value="ECO:0007669"/>
    <property type="project" value="UniProtKB-KW"/>
</dbReference>
<dbReference type="InterPro" id="IPR050463">
    <property type="entry name" value="Gfo/Idh/MocA_oxidrdct_glycsds"/>
</dbReference>
<dbReference type="Proteomes" id="UP000192997">
    <property type="component" value="Unassembled WGS sequence"/>
</dbReference>
<sequence>MIGVAIVGSGFGQKVHIPAFISHHKTKIFSVYHRDIKQAQSLATAYNIPHYSDNLEEILALAEVQAVSISTPPFLHYPMGKQVLAAGKHLLLEKPTTLNVNQAKELYQLAKQKNIIATVDFEFRFVPAWQYLHQLLSENYVGNIRLIKIDWLGSSRASMERPWNWYSQREQGGGALGSLGSHAFDYISWLFGEVIRLNAYLTTAITQRRDPVDGELKVVNSDDNCLISLELEKGIPCQVCISAVVQAKRTHAIEVYGDKGTLIIASENQKDYIYGFRVWGCEIGGSLTELEIPKQLLFPQDHVDGRISAFLRVVDEWVNGIETQKQIIPSLKQGVYSQLLMDLCQQSSNSRSWVDVPSWE</sequence>
<comment type="caution">
    <text evidence="5">The sequence shown here is derived from an EMBL/GenBank/DDBJ whole genome shotgun (WGS) entry which is preliminary data.</text>
</comment>
<dbReference type="Gene3D" id="3.30.360.10">
    <property type="entry name" value="Dihydrodipicolinate Reductase, domain 2"/>
    <property type="match status" value="1"/>
</dbReference>
<evidence type="ECO:0000256" key="2">
    <source>
        <dbReference type="ARBA" id="ARBA00023002"/>
    </source>
</evidence>
<protein>
    <submittedName>
        <fullName evidence="5">Oxidoreductase</fullName>
    </submittedName>
</protein>
<dbReference type="Pfam" id="PF01408">
    <property type="entry name" value="GFO_IDH_MocA"/>
    <property type="match status" value="1"/>
</dbReference>
<dbReference type="RefSeq" id="WP_085727720.1">
    <property type="nucleotide sequence ID" value="NZ_NBYN01000031.1"/>
</dbReference>
<accession>A0A1X4G8L9</accession>